<dbReference type="EMBL" id="KN831959">
    <property type="protein sequence ID" value="KIO07612.1"/>
    <property type="molecule type" value="Genomic_DNA"/>
</dbReference>
<reference evidence="1 2" key="1">
    <citation type="submission" date="2014-04" db="EMBL/GenBank/DDBJ databases">
        <authorList>
            <consortium name="DOE Joint Genome Institute"/>
            <person name="Kuo A."/>
            <person name="Kohler A."/>
            <person name="Costa M.D."/>
            <person name="Nagy L.G."/>
            <person name="Floudas D."/>
            <person name="Copeland A."/>
            <person name="Barry K.W."/>
            <person name="Cichocki N."/>
            <person name="Veneault-Fourrey C."/>
            <person name="LaButti K."/>
            <person name="Lindquist E.A."/>
            <person name="Lipzen A."/>
            <person name="Lundell T."/>
            <person name="Morin E."/>
            <person name="Murat C."/>
            <person name="Sun H."/>
            <person name="Tunlid A."/>
            <person name="Henrissat B."/>
            <person name="Grigoriev I.V."/>
            <person name="Hibbett D.S."/>
            <person name="Martin F."/>
            <person name="Nordberg H.P."/>
            <person name="Cantor M.N."/>
            <person name="Hua S.X."/>
        </authorList>
    </citation>
    <scope>NUCLEOTIDE SEQUENCE [LARGE SCALE GENOMIC DNA]</scope>
    <source>
        <strain evidence="1 2">Marx 270</strain>
    </source>
</reference>
<organism evidence="1 2">
    <name type="scientific">Pisolithus tinctorius Marx 270</name>
    <dbReference type="NCBI Taxonomy" id="870435"/>
    <lineage>
        <taxon>Eukaryota</taxon>
        <taxon>Fungi</taxon>
        <taxon>Dikarya</taxon>
        <taxon>Basidiomycota</taxon>
        <taxon>Agaricomycotina</taxon>
        <taxon>Agaricomycetes</taxon>
        <taxon>Agaricomycetidae</taxon>
        <taxon>Boletales</taxon>
        <taxon>Sclerodermatineae</taxon>
        <taxon>Pisolithaceae</taxon>
        <taxon>Pisolithus</taxon>
    </lineage>
</organism>
<reference evidence="2" key="2">
    <citation type="submission" date="2015-01" db="EMBL/GenBank/DDBJ databases">
        <title>Evolutionary Origins and Diversification of the Mycorrhizal Mutualists.</title>
        <authorList>
            <consortium name="DOE Joint Genome Institute"/>
            <consortium name="Mycorrhizal Genomics Consortium"/>
            <person name="Kohler A."/>
            <person name="Kuo A."/>
            <person name="Nagy L.G."/>
            <person name="Floudas D."/>
            <person name="Copeland A."/>
            <person name="Barry K.W."/>
            <person name="Cichocki N."/>
            <person name="Veneault-Fourrey C."/>
            <person name="LaButti K."/>
            <person name="Lindquist E.A."/>
            <person name="Lipzen A."/>
            <person name="Lundell T."/>
            <person name="Morin E."/>
            <person name="Murat C."/>
            <person name="Riley R."/>
            <person name="Ohm R."/>
            <person name="Sun H."/>
            <person name="Tunlid A."/>
            <person name="Henrissat B."/>
            <person name="Grigoriev I.V."/>
            <person name="Hibbett D.S."/>
            <person name="Martin F."/>
        </authorList>
    </citation>
    <scope>NUCLEOTIDE SEQUENCE [LARGE SCALE GENOMIC DNA]</scope>
    <source>
        <strain evidence="2">Marx 270</strain>
    </source>
</reference>
<name>A0A0C3KDA6_PISTI</name>
<gene>
    <name evidence="1" type="ORF">M404DRAFT_390183</name>
</gene>
<accession>A0A0C3KDA6</accession>
<sequence>MMLSSRNQPGITSQQYEQSRYRTTCIVNSMFNWIIPAQGLSIKSRKVESMKCFHQSDPVIQGPLALSGHRQEMPKLGLVSTGIQEGSPLRAWTALAHF</sequence>
<evidence type="ECO:0000313" key="1">
    <source>
        <dbReference type="EMBL" id="KIO07612.1"/>
    </source>
</evidence>
<dbReference type="HOGENOM" id="CLU_2334498_0_0_1"/>
<dbReference type="AlphaFoldDB" id="A0A0C3KDA6"/>
<evidence type="ECO:0000313" key="2">
    <source>
        <dbReference type="Proteomes" id="UP000054217"/>
    </source>
</evidence>
<dbReference type="Proteomes" id="UP000054217">
    <property type="component" value="Unassembled WGS sequence"/>
</dbReference>
<proteinExistence type="predicted"/>
<dbReference type="InParanoid" id="A0A0C3KDA6"/>
<protein>
    <submittedName>
        <fullName evidence="1">Uncharacterized protein</fullName>
    </submittedName>
</protein>
<keyword evidence="2" id="KW-1185">Reference proteome</keyword>